<evidence type="ECO:0000256" key="6">
    <source>
        <dbReference type="SAM" id="MobiDB-lite"/>
    </source>
</evidence>
<dbReference type="EMBL" id="BPQV01000008">
    <property type="protein sequence ID" value="GJE28053.1"/>
    <property type="molecule type" value="Genomic_DNA"/>
</dbReference>
<comment type="subcellular location">
    <subcellularLocation>
        <location evidence="1">Cell membrane</location>
        <topology evidence="1">Multi-pass membrane protein</topology>
    </subcellularLocation>
</comment>
<keyword evidence="3 7" id="KW-0812">Transmembrane</keyword>
<evidence type="ECO:0000313" key="9">
    <source>
        <dbReference type="EMBL" id="GJE28053.1"/>
    </source>
</evidence>
<dbReference type="PANTHER" id="PTHR42920">
    <property type="entry name" value="OS03G0707200 PROTEIN-RELATED"/>
    <property type="match status" value="1"/>
</dbReference>
<feature type="transmembrane region" description="Helical" evidence="7">
    <location>
        <begin position="12"/>
        <end position="33"/>
    </location>
</feature>
<feature type="domain" description="EamA" evidence="8">
    <location>
        <begin position="165"/>
        <end position="293"/>
    </location>
</feature>
<evidence type="ECO:0000256" key="2">
    <source>
        <dbReference type="ARBA" id="ARBA00022475"/>
    </source>
</evidence>
<feature type="transmembrane region" description="Helical" evidence="7">
    <location>
        <begin position="254"/>
        <end position="272"/>
    </location>
</feature>
<evidence type="ECO:0000256" key="3">
    <source>
        <dbReference type="ARBA" id="ARBA00022692"/>
    </source>
</evidence>
<feature type="transmembrane region" description="Helical" evidence="7">
    <location>
        <begin position="110"/>
        <end position="131"/>
    </location>
</feature>
<evidence type="ECO:0000259" key="8">
    <source>
        <dbReference type="Pfam" id="PF00892"/>
    </source>
</evidence>
<evidence type="ECO:0000256" key="4">
    <source>
        <dbReference type="ARBA" id="ARBA00022989"/>
    </source>
</evidence>
<evidence type="ECO:0000313" key="10">
    <source>
        <dbReference type="Proteomes" id="UP001055156"/>
    </source>
</evidence>
<reference evidence="9" key="2">
    <citation type="submission" date="2021-08" db="EMBL/GenBank/DDBJ databases">
        <authorList>
            <person name="Tani A."/>
            <person name="Ola A."/>
            <person name="Ogura Y."/>
            <person name="Katsura K."/>
            <person name="Hayashi T."/>
        </authorList>
    </citation>
    <scope>NUCLEOTIDE SEQUENCE</scope>
    <source>
        <strain evidence="9">NBRC 15689</strain>
    </source>
</reference>
<dbReference type="Proteomes" id="UP001055156">
    <property type="component" value="Unassembled WGS sequence"/>
</dbReference>
<feature type="transmembrane region" description="Helical" evidence="7">
    <location>
        <begin position="222"/>
        <end position="242"/>
    </location>
</feature>
<reference evidence="9" key="1">
    <citation type="journal article" date="2021" name="Front. Microbiol.">
        <title>Comprehensive Comparative Genomics and Phenotyping of Methylobacterium Species.</title>
        <authorList>
            <person name="Alessa O."/>
            <person name="Ogura Y."/>
            <person name="Fujitani Y."/>
            <person name="Takami H."/>
            <person name="Hayashi T."/>
            <person name="Sahin N."/>
            <person name="Tani A."/>
        </authorList>
    </citation>
    <scope>NUCLEOTIDE SEQUENCE</scope>
    <source>
        <strain evidence="9">NBRC 15689</strain>
    </source>
</reference>
<gene>
    <name evidence="9" type="ORF">LKMONMHP_2917</name>
</gene>
<dbReference type="InterPro" id="IPR037185">
    <property type="entry name" value="EmrE-like"/>
</dbReference>
<dbReference type="SUPFAM" id="SSF103481">
    <property type="entry name" value="Multidrug resistance efflux transporter EmrE"/>
    <property type="match status" value="2"/>
</dbReference>
<evidence type="ECO:0000256" key="1">
    <source>
        <dbReference type="ARBA" id="ARBA00004651"/>
    </source>
</evidence>
<keyword evidence="5 7" id="KW-0472">Membrane</keyword>
<dbReference type="PANTHER" id="PTHR42920:SF11">
    <property type="entry name" value="INNER MEMBRANE PROTEIN YTFF"/>
    <property type="match status" value="1"/>
</dbReference>
<keyword evidence="10" id="KW-1185">Reference proteome</keyword>
<evidence type="ECO:0000256" key="7">
    <source>
        <dbReference type="SAM" id="Phobius"/>
    </source>
</evidence>
<feature type="transmembrane region" description="Helical" evidence="7">
    <location>
        <begin position="45"/>
        <end position="64"/>
    </location>
</feature>
<feature type="compositionally biased region" description="Basic and acidic residues" evidence="6">
    <location>
        <begin position="314"/>
        <end position="333"/>
    </location>
</feature>
<comment type="caution">
    <text evidence="9">The sequence shown here is derived from an EMBL/GenBank/DDBJ whole genome shotgun (WGS) entry which is preliminary data.</text>
</comment>
<feature type="transmembrane region" description="Helical" evidence="7">
    <location>
        <begin position="164"/>
        <end position="182"/>
    </location>
</feature>
<dbReference type="Pfam" id="PF00892">
    <property type="entry name" value="EamA"/>
    <property type="match status" value="2"/>
</dbReference>
<feature type="domain" description="EamA" evidence="8">
    <location>
        <begin position="15"/>
        <end position="154"/>
    </location>
</feature>
<sequence length="358" mass="37182">MIAGMTESARSPLWPGVPLALAAALLFGAAAPFSKSLLATTDPQALAGLLYLGAGLGLAALAVLRHRRGGPAREAPLRRADGPWLAAIVLAGGVAGPLLLMLGLARTSAASGSLLLNLESLATLAIAWIVYRENVDRRLLVGAAAILAGALLLSWQGTGIEPDTGGLLVAAACLAWGLDNNLTRKLSAADPVAIALVKGLVAGLVNLGCALARGAALPSPGGIAAAGLVGFLGIGVSLVLFVHALRHLGAARAGAYFALAPFIGALVALAWLREPATPQLVAAGLLMGLGLWLHLTERHAHLHAHEAMEHEHAHVHDAHHQHTHDGPVTEPHSHWHRHEPLRHAHAHYPDLHHRHRHG</sequence>
<protein>
    <recommendedName>
        <fullName evidence="8">EamA domain-containing protein</fullName>
    </recommendedName>
</protein>
<accession>A0ABQ4T8X7</accession>
<keyword evidence="4 7" id="KW-1133">Transmembrane helix</keyword>
<keyword evidence="2" id="KW-1003">Cell membrane</keyword>
<proteinExistence type="predicted"/>
<feature type="transmembrane region" description="Helical" evidence="7">
    <location>
        <begin position="194"/>
        <end position="216"/>
    </location>
</feature>
<organism evidence="9 10">
    <name type="scientific">Methylobacterium organophilum</name>
    <dbReference type="NCBI Taxonomy" id="410"/>
    <lineage>
        <taxon>Bacteria</taxon>
        <taxon>Pseudomonadati</taxon>
        <taxon>Pseudomonadota</taxon>
        <taxon>Alphaproteobacteria</taxon>
        <taxon>Hyphomicrobiales</taxon>
        <taxon>Methylobacteriaceae</taxon>
        <taxon>Methylobacterium</taxon>
    </lineage>
</organism>
<name>A0ABQ4T8X7_METOR</name>
<dbReference type="InterPro" id="IPR051258">
    <property type="entry name" value="Diverse_Substrate_Transporter"/>
</dbReference>
<dbReference type="InterPro" id="IPR000620">
    <property type="entry name" value="EamA_dom"/>
</dbReference>
<feature type="transmembrane region" description="Helical" evidence="7">
    <location>
        <begin position="84"/>
        <end position="104"/>
    </location>
</feature>
<evidence type="ECO:0000256" key="5">
    <source>
        <dbReference type="ARBA" id="ARBA00023136"/>
    </source>
</evidence>
<feature type="transmembrane region" description="Helical" evidence="7">
    <location>
        <begin position="278"/>
        <end position="295"/>
    </location>
</feature>
<feature type="region of interest" description="Disordered" evidence="6">
    <location>
        <begin position="314"/>
        <end position="337"/>
    </location>
</feature>
<feature type="transmembrane region" description="Helical" evidence="7">
    <location>
        <begin position="138"/>
        <end position="158"/>
    </location>
</feature>